<dbReference type="Proteomes" id="UP001605036">
    <property type="component" value="Unassembled WGS sequence"/>
</dbReference>
<dbReference type="InterPro" id="IPR037471">
    <property type="entry name" value="TIC56"/>
</dbReference>
<accession>A0ABD1XSA4</accession>
<feature type="domain" description="GYF" evidence="2">
    <location>
        <begin position="222"/>
        <end position="272"/>
    </location>
</feature>
<dbReference type="InterPro" id="IPR025640">
    <property type="entry name" value="GYF_2"/>
</dbReference>
<proteinExistence type="predicted"/>
<evidence type="ECO:0000313" key="3">
    <source>
        <dbReference type="EMBL" id="KAL2610816.1"/>
    </source>
</evidence>
<comment type="caution">
    <text evidence="3">The sequence shown here is derived from an EMBL/GenBank/DDBJ whole genome shotgun (WGS) entry which is preliminary data.</text>
</comment>
<protein>
    <recommendedName>
        <fullName evidence="2">GYF domain-containing protein</fullName>
    </recommendedName>
</protein>
<dbReference type="EMBL" id="JBHFFA010000007">
    <property type="protein sequence ID" value="KAL2610816.1"/>
    <property type="molecule type" value="Genomic_DNA"/>
</dbReference>
<feature type="region of interest" description="Disordered" evidence="1">
    <location>
        <begin position="1"/>
        <end position="51"/>
    </location>
</feature>
<reference evidence="3 4" key="1">
    <citation type="submission" date="2024-09" db="EMBL/GenBank/DDBJ databases">
        <title>Chromosome-scale assembly of Riccia fluitans.</title>
        <authorList>
            <person name="Paukszto L."/>
            <person name="Sawicki J."/>
            <person name="Karawczyk K."/>
            <person name="Piernik-Szablinska J."/>
            <person name="Szczecinska M."/>
            <person name="Mazdziarz M."/>
        </authorList>
    </citation>
    <scope>NUCLEOTIDE SEQUENCE [LARGE SCALE GENOMIC DNA]</scope>
    <source>
        <strain evidence="3">Rf_01</strain>
        <tissue evidence="3">Aerial parts of the thallus</tissue>
    </source>
</reference>
<organism evidence="3 4">
    <name type="scientific">Riccia fluitans</name>
    <dbReference type="NCBI Taxonomy" id="41844"/>
    <lineage>
        <taxon>Eukaryota</taxon>
        <taxon>Viridiplantae</taxon>
        <taxon>Streptophyta</taxon>
        <taxon>Embryophyta</taxon>
        <taxon>Marchantiophyta</taxon>
        <taxon>Marchantiopsida</taxon>
        <taxon>Marchantiidae</taxon>
        <taxon>Marchantiales</taxon>
        <taxon>Ricciaceae</taxon>
        <taxon>Riccia</taxon>
    </lineage>
</organism>
<sequence>MGWIPWRRGGGRESSSSKDELNVGEEYESGDSDSSSEDEEAQDNEPKTWQERLERYKYEEKYRPEYRYDSDVEEDMFSTGMFKKKELTDPEEIAENEKKIEEFKNSPMVKFLLRVEDLKEQELAAERLRNNTPPRKEDTKLWQSLPFVPGPDGGPGMPRLALKTEEEVQNRFWDFFKQFGFGLWGYKQRPYPITKPCDIQQALGFQWLDKRYSDFAMRSGSWYYKDRLGRTRGPMELVNMKTAWAGGIIDKNTFIWGDDMDEWAPIGMVYGLQTAIETRDIKWTTAGTSLVHKLAHGVPLWRPKKGHAFKSYKQLQAEAIEKRERENAVLRRSGGVWPGERAPSFSHFLWASGSDLTNMLEDDKSGRFISYETRKKLAKEIPGLRPWEVQDVEQVMDLVTFNRQWYREDLGDFTTRADYERDWFETFQEKWDEIAEDIESVFGRGDDQTDEK</sequence>
<gene>
    <name evidence="3" type="ORF">R1flu_022508</name>
</gene>
<evidence type="ECO:0000313" key="4">
    <source>
        <dbReference type="Proteomes" id="UP001605036"/>
    </source>
</evidence>
<dbReference type="PANTHER" id="PTHR37755">
    <property type="entry name" value="PROTEIN TIC 56, CHLOROPLASTIC"/>
    <property type="match status" value="1"/>
</dbReference>
<evidence type="ECO:0000259" key="2">
    <source>
        <dbReference type="Pfam" id="PF14237"/>
    </source>
</evidence>
<feature type="compositionally biased region" description="Acidic residues" evidence="1">
    <location>
        <begin position="22"/>
        <end position="43"/>
    </location>
</feature>
<name>A0ABD1XSA4_9MARC</name>
<keyword evidence="4" id="KW-1185">Reference proteome</keyword>
<dbReference type="AlphaFoldDB" id="A0ABD1XSA4"/>
<evidence type="ECO:0000256" key="1">
    <source>
        <dbReference type="SAM" id="MobiDB-lite"/>
    </source>
</evidence>
<dbReference type="PANTHER" id="PTHR37755:SF1">
    <property type="entry name" value="PROTEIN TIC 56, CHLOROPLASTIC"/>
    <property type="match status" value="1"/>
</dbReference>
<dbReference type="Pfam" id="PF14237">
    <property type="entry name" value="GYF_2"/>
    <property type="match status" value="1"/>
</dbReference>